<dbReference type="EMBL" id="BK016090">
    <property type="protein sequence ID" value="DAF93968.1"/>
    <property type="molecule type" value="Genomic_DNA"/>
</dbReference>
<feature type="domain" description="Thioredoxin" evidence="6">
    <location>
        <begin position="1"/>
        <end position="108"/>
    </location>
</feature>
<keyword evidence="1" id="KW-0813">Transport</keyword>
<dbReference type="GO" id="GO:0015035">
    <property type="term" value="F:protein-disulfide reductase activity"/>
    <property type="evidence" value="ECO:0007669"/>
    <property type="project" value="InterPro"/>
</dbReference>
<feature type="region of interest" description="Disordered" evidence="5">
    <location>
        <begin position="113"/>
        <end position="139"/>
    </location>
</feature>
<dbReference type="SUPFAM" id="SSF52833">
    <property type="entry name" value="Thioredoxin-like"/>
    <property type="match status" value="1"/>
</dbReference>
<dbReference type="InterPro" id="IPR005746">
    <property type="entry name" value="Thioredoxin"/>
</dbReference>
<sequence length="139" mass="15695">MSELNQVTDVTFENEIVNHKGYALLDFWAPWCGPCKMLMPTLEALAPEYEGRVKFNKLNVDENTQVPEKFGVRGIPQLTLFKDGVEIATATGAKRRPQLIEFLEKHIAHEAETPVEEEDDFLSGIKPQDQDDGICESCQ</sequence>
<evidence type="ECO:0000259" key="6">
    <source>
        <dbReference type="PROSITE" id="PS51352"/>
    </source>
</evidence>
<keyword evidence="4" id="KW-0676">Redox-active center</keyword>
<dbReference type="NCBIfam" id="TIGR01068">
    <property type="entry name" value="thioredoxin"/>
    <property type="match status" value="1"/>
</dbReference>
<dbReference type="FunFam" id="3.40.30.10:FF:000001">
    <property type="entry name" value="Thioredoxin"/>
    <property type="match status" value="1"/>
</dbReference>
<dbReference type="EMBL" id="BK016090">
    <property type="protein sequence ID" value="DAF93937.1"/>
    <property type="molecule type" value="Genomic_DNA"/>
</dbReference>
<evidence type="ECO:0000313" key="7">
    <source>
        <dbReference type="EMBL" id="DAF93968.1"/>
    </source>
</evidence>
<dbReference type="PROSITE" id="PS51352">
    <property type="entry name" value="THIOREDOXIN_2"/>
    <property type="match status" value="1"/>
</dbReference>
<evidence type="ECO:0000256" key="4">
    <source>
        <dbReference type="ARBA" id="ARBA00023284"/>
    </source>
</evidence>
<dbReference type="PROSITE" id="PS00194">
    <property type="entry name" value="THIOREDOXIN_1"/>
    <property type="match status" value="1"/>
</dbReference>
<evidence type="ECO:0000256" key="3">
    <source>
        <dbReference type="ARBA" id="ARBA00023157"/>
    </source>
</evidence>
<dbReference type="PANTHER" id="PTHR45663:SF11">
    <property type="entry name" value="GEO12009P1"/>
    <property type="match status" value="1"/>
</dbReference>
<feature type="compositionally biased region" description="Acidic residues" evidence="5">
    <location>
        <begin position="130"/>
        <end position="139"/>
    </location>
</feature>
<dbReference type="CDD" id="cd02947">
    <property type="entry name" value="TRX_family"/>
    <property type="match status" value="1"/>
</dbReference>
<dbReference type="Pfam" id="PF00085">
    <property type="entry name" value="Thioredoxin"/>
    <property type="match status" value="1"/>
</dbReference>
<dbReference type="InterPro" id="IPR017937">
    <property type="entry name" value="Thioredoxin_CS"/>
</dbReference>
<keyword evidence="2" id="KW-0249">Electron transport</keyword>
<dbReference type="PRINTS" id="PR00421">
    <property type="entry name" value="THIOREDOXIN"/>
</dbReference>
<dbReference type="InterPro" id="IPR013766">
    <property type="entry name" value="Thioredoxin_domain"/>
</dbReference>
<protein>
    <submittedName>
        <fullName evidence="7">Thioredoxin</fullName>
    </submittedName>
</protein>
<keyword evidence="3" id="KW-1015">Disulfide bond</keyword>
<dbReference type="InterPro" id="IPR036249">
    <property type="entry name" value="Thioredoxin-like_sf"/>
</dbReference>
<evidence type="ECO:0000256" key="2">
    <source>
        <dbReference type="ARBA" id="ARBA00022982"/>
    </source>
</evidence>
<organism evidence="7">
    <name type="scientific">Myoviridae sp. ctu2j3</name>
    <dbReference type="NCBI Taxonomy" id="2825197"/>
    <lineage>
        <taxon>Viruses</taxon>
        <taxon>Duplodnaviria</taxon>
        <taxon>Heunggongvirae</taxon>
        <taxon>Uroviricota</taxon>
        <taxon>Caudoviricetes</taxon>
    </lineage>
</organism>
<evidence type="ECO:0000256" key="5">
    <source>
        <dbReference type="SAM" id="MobiDB-lite"/>
    </source>
</evidence>
<dbReference type="PANTHER" id="PTHR45663">
    <property type="entry name" value="GEO12009P1"/>
    <property type="match status" value="1"/>
</dbReference>
<evidence type="ECO:0000256" key="1">
    <source>
        <dbReference type="ARBA" id="ARBA00022448"/>
    </source>
</evidence>
<accession>A0A8S5UHK9</accession>
<proteinExistence type="predicted"/>
<reference evidence="7" key="1">
    <citation type="journal article" date="2021" name="Proc. Natl. Acad. Sci. U.S.A.">
        <title>A Catalog of Tens of Thousands of Viruses from Human Metagenomes Reveals Hidden Associations with Chronic Diseases.</title>
        <authorList>
            <person name="Tisza M.J."/>
            <person name="Buck C.B."/>
        </authorList>
    </citation>
    <scope>NUCLEOTIDE SEQUENCE</scope>
    <source>
        <strain evidence="7">Ctu2j3</strain>
    </source>
</reference>
<name>A0A8S5UHK9_9CAUD</name>
<dbReference type="Gene3D" id="3.40.30.10">
    <property type="entry name" value="Glutaredoxin"/>
    <property type="match status" value="1"/>
</dbReference>